<proteinExistence type="predicted"/>
<evidence type="ECO:0000313" key="2">
    <source>
        <dbReference type="EMBL" id="CKT92493.1"/>
    </source>
</evidence>
<dbReference type="EMBL" id="CNFT01000414">
    <property type="protein sequence ID" value="CKR66736.1"/>
    <property type="molecule type" value="Genomic_DNA"/>
</dbReference>
<dbReference type="Proteomes" id="UP000050164">
    <property type="component" value="Unassembled WGS sequence"/>
</dbReference>
<evidence type="ECO:0000313" key="1">
    <source>
        <dbReference type="EMBL" id="CKR66736.1"/>
    </source>
</evidence>
<dbReference type="Proteomes" id="UP000039217">
    <property type="component" value="Unassembled WGS sequence"/>
</dbReference>
<dbReference type="EMBL" id="CQQC01001303">
    <property type="protein sequence ID" value="CNV82827.1"/>
    <property type="molecule type" value="Genomic_DNA"/>
</dbReference>
<dbReference type="Proteomes" id="UP000044938">
    <property type="component" value="Unassembled WGS sequence"/>
</dbReference>
<evidence type="ECO:0000313" key="5">
    <source>
        <dbReference type="EMBL" id="COY81665.1"/>
    </source>
</evidence>
<reference evidence="5" key="1">
    <citation type="submission" date="2015-03" db="EMBL/GenBank/DDBJ databases">
        <authorList>
            <consortium name="Pathogen Informatics"/>
            <person name="Murphy D."/>
        </authorList>
    </citation>
    <scope>NUCLEOTIDE SEQUENCE</scope>
    <source>
        <strain evidence="5">N09902308</strain>
    </source>
</reference>
<accession>A0A654ZW87</accession>
<gene>
    <name evidence="3" type="ORF">ERS007661_03142</name>
    <name evidence="4" type="ORF">ERS007720_03255</name>
    <name evidence="5" type="ORF">ERS007739_03115</name>
    <name evidence="2" type="ORF">ERS027646_04285</name>
    <name evidence="1" type="ORF">ERS027659_01964</name>
</gene>
<dbReference type="EMBL" id="CSAJ01000502">
    <property type="protein sequence ID" value="COW77604.1"/>
    <property type="molecule type" value="Genomic_DNA"/>
</dbReference>
<evidence type="ECO:0000313" key="7">
    <source>
        <dbReference type="Proteomes" id="UP000039217"/>
    </source>
</evidence>
<dbReference type="AlphaFoldDB" id="A0A654ZW87"/>
<evidence type="ECO:0000313" key="10">
    <source>
        <dbReference type="Proteomes" id="UP000050164"/>
    </source>
</evidence>
<organism evidence="1 10">
    <name type="scientific">Mycobacterium tuberculosis</name>
    <dbReference type="NCBI Taxonomy" id="1773"/>
    <lineage>
        <taxon>Bacteria</taxon>
        <taxon>Bacillati</taxon>
        <taxon>Actinomycetota</taxon>
        <taxon>Actinomycetes</taxon>
        <taxon>Mycobacteriales</taxon>
        <taxon>Mycobacteriaceae</taxon>
        <taxon>Mycobacterium</taxon>
        <taxon>Mycobacterium tuberculosis complex</taxon>
    </lineage>
</organism>
<evidence type="ECO:0000313" key="9">
    <source>
        <dbReference type="Proteomes" id="UP000048948"/>
    </source>
</evidence>
<dbReference type="Proteomes" id="UP000048948">
    <property type="component" value="Unassembled WGS sequence"/>
</dbReference>
<evidence type="ECO:0000313" key="8">
    <source>
        <dbReference type="Proteomes" id="UP000044938"/>
    </source>
</evidence>
<sequence length="76" mass="8813">MEFRLLLRPDLDYRAQPLIDHTSAHRRVHTMVGDFFAQPAHTHAEAKPSLRHQIQRGDLLGRDDRIAFRDQRDAGA</sequence>
<dbReference type="EMBL" id="CSBK01001549">
    <property type="protein sequence ID" value="COY81665.1"/>
    <property type="molecule type" value="Genomic_DNA"/>
</dbReference>
<protein>
    <submittedName>
        <fullName evidence="1">Uncharacterized protein</fullName>
    </submittedName>
</protein>
<evidence type="ECO:0000313" key="3">
    <source>
        <dbReference type="EMBL" id="CNV82827.1"/>
    </source>
</evidence>
<evidence type="ECO:0000313" key="6">
    <source>
        <dbReference type="Proteomes" id="UP000039021"/>
    </source>
</evidence>
<name>A0A654ZW87_MYCTX</name>
<dbReference type="EMBL" id="CNGE01001255">
    <property type="protein sequence ID" value="CKT92493.1"/>
    <property type="molecule type" value="Genomic_DNA"/>
</dbReference>
<reference evidence="6 7" key="2">
    <citation type="submission" date="2015-03" db="EMBL/GenBank/DDBJ databases">
        <authorList>
            <consortium name="Pathogen Informatics"/>
        </authorList>
    </citation>
    <scope>NUCLEOTIDE SEQUENCE [LARGE SCALE GENOMIC DNA]</scope>
    <source>
        <strain evidence="2 9">Bir 172</strain>
        <strain evidence="1 10">Bir 185</strain>
        <strain evidence="3 7">D00501624</strain>
        <strain evidence="4 8">M09401471</strain>
        <strain evidence="6">N09902308</strain>
    </source>
</reference>
<evidence type="ECO:0000313" key="4">
    <source>
        <dbReference type="EMBL" id="COW77604.1"/>
    </source>
</evidence>
<dbReference type="Proteomes" id="UP000039021">
    <property type="component" value="Unassembled WGS sequence"/>
</dbReference>